<protein>
    <recommendedName>
        <fullName evidence="15">tRNA (guanine(26)-N(2))-dimethyltransferase</fullName>
        <ecNumber evidence="15">2.1.1.216</ecNumber>
    </recommendedName>
</protein>
<evidence type="ECO:0000256" key="8">
    <source>
        <dbReference type="ARBA" id="ARBA00022694"/>
    </source>
</evidence>
<dbReference type="GO" id="GO:0008270">
    <property type="term" value="F:zinc ion binding"/>
    <property type="evidence" value="ECO:0007669"/>
    <property type="project" value="UniProtKB-KW"/>
</dbReference>
<dbReference type="GO" id="GO:0002940">
    <property type="term" value="P:tRNA N2-guanine methylation"/>
    <property type="evidence" value="ECO:0007669"/>
    <property type="project" value="TreeGrafter"/>
</dbReference>
<evidence type="ECO:0000256" key="7">
    <source>
        <dbReference type="ARBA" id="ARBA00022691"/>
    </source>
</evidence>
<evidence type="ECO:0000256" key="1">
    <source>
        <dbReference type="ARBA" id="ARBA00004604"/>
    </source>
</evidence>
<evidence type="ECO:0000256" key="9">
    <source>
        <dbReference type="ARBA" id="ARBA00022723"/>
    </source>
</evidence>
<dbReference type="Gene3D" id="3.40.50.150">
    <property type="entry name" value="Vaccinia Virus protein VP39"/>
    <property type="match status" value="1"/>
</dbReference>
<dbReference type="Gene3D" id="3.30.56.70">
    <property type="entry name" value="N2,N2-dimethylguanosine tRNA methyltransferase, C-terminal domain"/>
    <property type="match status" value="1"/>
</dbReference>
<keyword evidence="14" id="KW-0539">Nucleus</keyword>
<comment type="subcellular location">
    <subcellularLocation>
        <location evidence="1">Nucleus</location>
        <location evidence="1">Nucleolus</location>
    </subcellularLocation>
</comment>
<proteinExistence type="inferred from homology"/>
<keyword evidence="12" id="KW-0832">Ubl conjugation</keyword>
<keyword evidence="9" id="KW-0479">Metal-binding</keyword>
<comment type="catalytic activity">
    <reaction evidence="15">
        <text>guanosine(26) in tRNA + 2 S-adenosyl-L-methionine = N(2)-dimethylguanosine(26) in tRNA + 2 S-adenosyl-L-homocysteine + 2 H(+)</text>
        <dbReference type="Rhea" id="RHEA:43140"/>
        <dbReference type="Rhea" id="RHEA-COMP:10359"/>
        <dbReference type="Rhea" id="RHEA-COMP:10360"/>
        <dbReference type="ChEBI" id="CHEBI:15378"/>
        <dbReference type="ChEBI" id="CHEBI:57856"/>
        <dbReference type="ChEBI" id="CHEBI:59789"/>
        <dbReference type="ChEBI" id="CHEBI:74269"/>
        <dbReference type="ChEBI" id="CHEBI:74513"/>
        <dbReference type="EC" id="2.1.1.216"/>
    </reaction>
</comment>
<dbReference type="InterPro" id="IPR029063">
    <property type="entry name" value="SAM-dependent_MTases_sf"/>
</dbReference>
<evidence type="ECO:0000256" key="6">
    <source>
        <dbReference type="ARBA" id="ARBA00022679"/>
    </source>
</evidence>
<reference evidence="16 17" key="1">
    <citation type="submission" date="2024-03" db="EMBL/GenBank/DDBJ databases">
        <title>The genome assembly and annotation of the cricket Gryllus longicercus Weissman &amp; Gray.</title>
        <authorList>
            <person name="Szrajer S."/>
            <person name="Gray D."/>
            <person name="Ylla G."/>
        </authorList>
    </citation>
    <scope>NUCLEOTIDE SEQUENCE [LARGE SCALE GENOMIC DNA]</scope>
    <source>
        <strain evidence="16">DAG 2021-001</strain>
        <tissue evidence="16">Whole body minus gut</tissue>
    </source>
</reference>
<keyword evidence="8 15" id="KW-0819">tRNA processing</keyword>
<evidence type="ECO:0000256" key="3">
    <source>
        <dbReference type="ARBA" id="ARBA00022553"/>
    </source>
</evidence>
<dbReference type="PROSITE" id="PS51626">
    <property type="entry name" value="SAM_MT_TRM1"/>
    <property type="match status" value="1"/>
</dbReference>
<keyword evidence="5 15" id="KW-0489">Methyltransferase</keyword>
<dbReference type="InterPro" id="IPR042296">
    <property type="entry name" value="tRNA_met_Trm1_C"/>
</dbReference>
<dbReference type="Pfam" id="PF02005">
    <property type="entry name" value="TRM"/>
    <property type="match status" value="2"/>
</dbReference>
<evidence type="ECO:0000256" key="10">
    <source>
        <dbReference type="ARBA" id="ARBA00022771"/>
    </source>
</evidence>
<keyword evidence="11" id="KW-0862">Zinc</keyword>
<sequence length="434" mass="48568">MSDANADVTLEAENPQDGNVSEFDIKIRGEWDITTPKKSEVFYNKAFALNRAIISTALAAYMDLGVSVFDPVRCLDGIGSTGIGGLLWKKYFPTGINVTINDTHPKAYEYIKENATQNNLEVTVLNKDTCVLLHEQTFNFISLDCHTEAAFYFDSIFRNLPKFGFLAITTKDDASLHGMSPKALRNYGGFISRTAYSKELAIRLFLAALARAAALHNKDIEVLCSVSWKSSFTVLVMVKRGAKKSLSNIRRLIHCNMCEDRAFYPISNHPIENPSSLLGCGCPARMPGKVAIELGPVWCAEIFNVDFLSLMLSKCKKFPWQHTVEALLQQLLNEARCSSSSCIDTLTDEKVEPPNKKLRLSSDEDTIEQAPTFYFNLHRHSPKGPQLLRVEKAVQCLQKKGFRASRTHFDPEAVRTNASLKDLVEILRENSSIK</sequence>
<dbReference type="SUPFAM" id="SSF53335">
    <property type="entry name" value="S-adenosyl-L-methionine-dependent methyltransferases"/>
    <property type="match status" value="1"/>
</dbReference>
<dbReference type="PANTHER" id="PTHR10631:SF1">
    <property type="entry name" value="TRMT1-LIKE PROTEIN"/>
    <property type="match status" value="1"/>
</dbReference>
<evidence type="ECO:0000256" key="2">
    <source>
        <dbReference type="ARBA" id="ARBA00022499"/>
    </source>
</evidence>
<keyword evidence="4 15" id="KW-0820">tRNA-binding</keyword>
<gene>
    <name evidence="16" type="ORF">R5R35_012544</name>
</gene>
<evidence type="ECO:0000313" key="16">
    <source>
        <dbReference type="EMBL" id="KAK7794223.1"/>
    </source>
</evidence>
<keyword evidence="17" id="KW-1185">Reference proteome</keyword>
<evidence type="ECO:0000256" key="5">
    <source>
        <dbReference type="ARBA" id="ARBA00022603"/>
    </source>
</evidence>
<accession>A0AAN9VMT4</accession>
<evidence type="ECO:0000256" key="11">
    <source>
        <dbReference type="ARBA" id="ARBA00022833"/>
    </source>
</evidence>
<comment type="similarity">
    <text evidence="15">Belongs to the class I-like SAM-binding methyltransferase superfamily. Trm1 family.</text>
</comment>
<dbReference type="Proteomes" id="UP001378592">
    <property type="component" value="Unassembled WGS sequence"/>
</dbReference>
<keyword evidence="2" id="KW-1017">Isopeptide bond</keyword>
<dbReference type="GO" id="GO:0160104">
    <property type="term" value="F:tRNA (guanine(26)-N2)-dimethyltransferase activity"/>
    <property type="evidence" value="ECO:0007669"/>
    <property type="project" value="UniProtKB-UniRule"/>
</dbReference>
<evidence type="ECO:0000256" key="15">
    <source>
        <dbReference type="PROSITE-ProRule" id="PRU00958"/>
    </source>
</evidence>
<comment type="caution">
    <text evidence="16">The sequence shown here is derived from an EMBL/GenBank/DDBJ whole genome shotgun (WGS) entry which is preliminary data.</text>
</comment>
<dbReference type="AlphaFoldDB" id="A0AAN9VMT4"/>
<evidence type="ECO:0000256" key="13">
    <source>
        <dbReference type="ARBA" id="ARBA00022884"/>
    </source>
</evidence>
<organism evidence="16 17">
    <name type="scientific">Gryllus longicercus</name>
    <dbReference type="NCBI Taxonomy" id="2509291"/>
    <lineage>
        <taxon>Eukaryota</taxon>
        <taxon>Metazoa</taxon>
        <taxon>Ecdysozoa</taxon>
        <taxon>Arthropoda</taxon>
        <taxon>Hexapoda</taxon>
        <taxon>Insecta</taxon>
        <taxon>Pterygota</taxon>
        <taxon>Neoptera</taxon>
        <taxon>Polyneoptera</taxon>
        <taxon>Orthoptera</taxon>
        <taxon>Ensifera</taxon>
        <taxon>Gryllidea</taxon>
        <taxon>Grylloidea</taxon>
        <taxon>Gryllidae</taxon>
        <taxon>Gryllinae</taxon>
        <taxon>Gryllus</taxon>
    </lineage>
</organism>
<keyword evidence="6 15" id="KW-0808">Transferase</keyword>
<evidence type="ECO:0000256" key="12">
    <source>
        <dbReference type="ARBA" id="ARBA00022843"/>
    </source>
</evidence>
<dbReference type="EC" id="2.1.1.216" evidence="15"/>
<name>A0AAN9VMT4_9ORTH</name>
<dbReference type="GO" id="GO:0005730">
    <property type="term" value="C:nucleolus"/>
    <property type="evidence" value="ECO:0007669"/>
    <property type="project" value="UniProtKB-SubCell"/>
</dbReference>
<dbReference type="EMBL" id="JAZDUA010000342">
    <property type="protein sequence ID" value="KAK7794223.1"/>
    <property type="molecule type" value="Genomic_DNA"/>
</dbReference>
<evidence type="ECO:0000313" key="17">
    <source>
        <dbReference type="Proteomes" id="UP001378592"/>
    </source>
</evidence>
<keyword evidence="3" id="KW-0597">Phosphoprotein</keyword>
<keyword evidence="13 15" id="KW-0694">RNA-binding</keyword>
<dbReference type="PANTHER" id="PTHR10631">
    <property type="entry name" value="N 2 ,N 2 -DIMETHYLGUANOSINE TRNA METHYLTRANSFERASE"/>
    <property type="match status" value="1"/>
</dbReference>
<evidence type="ECO:0000256" key="4">
    <source>
        <dbReference type="ARBA" id="ARBA00022555"/>
    </source>
</evidence>
<keyword evidence="7 15" id="KW-0949">S-adenosyl-L-methionine</keyword>
<dbReference type="GO" id="GO:0000049">
    <property type="term" value="F:tRNA binding"/>
    <property type="evidence" value="ECO:0007669"/>
    <property type="project" value="UniProtKB-UniRule"/>
</dbReference>
<keyword evidence="10" id="KW-0863">Zinc-finger</keyword>
<dbReference type="InterPro" id="IPR002905">
    <property type="entry name" value="Trm1"/>
</dbReference>
<evidence type="ECO:0000256" key="14">
    <source>
        <dbReference type="ARBA" id="ARBA00023242"/>
    </source>
</evidence>